<evidence type="ECO:0000256" key="1">
    <source>
        <dbReference type="SAM" id="Phobius"/>
    </source>
</evidence>
<keyword evidence="2" id="KW-0150">Chloroplast</keyword>
<keyword evidence="1" id="KW-0812">Transmembrane</keyword>
<dbReference type="AlphaFoldDB" id="A0A1Z1XB14"/>
<sequence>MTNKHRNQWYWGFTNSAENWNGRISMISFLVILIIEIVSRQNILTILKIT</sequence>
<dbReference type="EMBL" id="KY083067">
    <property type="protein sequence ID" value="ARX96006.1"/>
    <property type="molecule type" value="Genomic_DNA"/>
</dbReference>
<dbReference type="GeneID" id="33366858"/>
<geneLocation type="chloroplast" evidence="2"/>
<keyword evidence="1" id="KW-1133">Transmembrane helix</keyword>
<accession>A0A1Z1XB14</accession>
<evidence type="ECO:0008006" key="3">
    <source>
        <dbReference type="Google" id="ProtNLM"/>
    </source>
</evidence>
<proteinExistence type="predicted"/>
<name>A0A1Z1XB14_9RHOD</name>
<keyword evidence="1" id="KW-0472">Membrane</keyword>
<feature type="transmembrane region" description="Helical" evidence="1">
    <location>
        <begin position="20"/>
        <end position="38"/>
    </location>
</feature>
<keyword evidence="2" id="KW-0934">Plastid</keyword>
<dbReference type="SUPFAM" id="SSF103511">
    <property type="entry name" value="Chlorophyll a-b binding protein"/>
    <property type="match status" value="1"/>
</dbReference>
<gene>
    <name evidence="2" type="primary">ycf17</name>
</gene>
<dbReference type="RefSeq" id="YP_009402648.1">
    <property type="nucleotide sequence ID" value="NC_035350.1"/>
</dbReference>
<protein>
    <recommendedName>
        <fullName evidence="3">CAB/ELIP/HLIP superfamily protein</fullName>
    </recommendedName>
</protein>
<reference evidence="2" key="1">
    <citation type="submission" date="2016-11" db="EMBL/GenBank/DDBJ databases">
        <title>Chloroplast genome of compsopogon caeruleus.</title>
        <authorList>
            <person name="Nan F."/>
        </authorList>
    </citation>
    <scope>NUCLEOTIDE SEQUENCE</scope>
</reference>
<organism evidence="2">
    <name type="scientific">Compsopogon caeruleus</name>
    <dbReference type="NCBI Taxonomy" id="31354"/>
    <lineage>
        <taxon>Eukaryota</taxon>
        <taxon>Rhodophyta</taxon>
        <taxon>Compsopogonophyceae</taxon>
        <taxon>Compsopogonales</taxon>
        <taxon>Compsopogonaceae</taxon>
        <taxon>Compsopogon</taxon>
    </lineage>
</organism>
<evidence type="ECO:0000313" key="2">
    <source>
        <dbReference type="EMBL" id="ARX96006.1"/>
    </source>
</evidence>